<evidence type="ECO:0000313" key="3">
    <source>
        <dbReference type="Proteomes" id="UP000708208"/>
    </source>
</evidence>
<accession>A0A8J2KQ62</accession>
<reference evidence="2" key="1">
    <citation type="submission" date="2021-06" db="EMBL/GenBank/DDBJ databases">
        <authorList>
            <person name="Hodson N. C."/>
            <person name="Mongue J. A."/>
            <person name="Jaron S. K."/>
        </authorList>
    </citation>
    <scope>NUCLEOTIDE SEQUENCE</scope>
</reference>
<gene>
    <name evidence="2" type="ORF">AFUS01_LOCUS29147</name>
</gene>
<protein>
    <submittedName>
        <fullName evidence="2">Uncharacterized protein</fullName>
    </submittedName>
</protein>
<comment type="caution">
    <text evidence="2">The sequence shown here is derived from an EMBL/GenBank/DDBJ whole genome shotgun (WGS) entry which is preliminary data.</text>
</comment>
<dbReference type="Proteomes" id="UP000708208">
    <property type="component" value="Unassembled WGS sequence"/>
</dbReference>
<keyword evidence="1" id="KW-1133">Transmembrane helix</keyword>
<keyword evidence="3" id="KW-1185">Reference proteome</keyword>
<keyword evidence="1" id="KW-0472">Membrane</keyword>
<evidence type="ECO:0000256" key="1">
    <source>
        <dbReference type="SAM" id="Phobius"/>
    </source>
</evidence>
<dbReference type="AlphaFoldDB" id="A0A8J2KQ62"/>
<organism evidence="2 3">
    <name type="scientific">Allacma fusca</name>
    <dbReference type="NCBI Taxonomy" id="39272"/>
    <lineage>
        <taxon>Eukaryota</taxon>
        <taxon>Metazoa</taxon>
        <taxon>Ecdysozoa</taxon>
        <taxon>Arthropoda</taxon>
        <taxon>Hexapoda</taxon>
        <taxon>Collembola</taxon>
        <taxon>Symphypleona</taxon>
        <taxon>Sminthuridae</taxon>
        <taxon>Allacma</taxon>
    </lineage>
</organism>
<evidence type="ECO:0000313" key="2">
    <source>
        <dbReference type="EMBL" id="CAG7818660.1"/>
    </source>
</evidence>
<proteinExistence type="predicted"/>
<sequence>METLKYTRPAGIPEAIHVVLCLILVQLFMATAPLPSFNPETRVGHYLPKSEIERCQLSTSTKAVFQPNPLDLFSYRPSILLNDCLFHVRTWYQPTSKRPATKPEDLQLMPPYNHMWLRKRQTRRIPIYHPVNKDVSEEDY</sequence>
<name>A0A8J2KQ62_9HEXA</name>
<dbReference type="EMBL" id="CAJVCH010427019">
    <property type="protein sequence ID" value="CAG7818660.1"/>
    <property type="molecule type" value="Genomic_DNA"/>
</dbReference>
<feature type="transmembrane region" description="Helical" evidence="1">
    <location>
        <begin position="15"/>
        <end position="34"/>
    </location>
</feature>
<keyword evidence="1" id="KW-0812">Transmembrane</keyword>